<name>A0AAP0NN99_9MAGN</name>
<feature type="compositionally biased region" description="Basic residues" evidence="1">
    <location>
        <begin position="35"/>
        <end position="53"/>
    </location>
</feature>
<sequence>MTAAAHGNARREPPVQQSVREEIGESAVSRLGGTRQKRWRRPKMTPRRRRTSVRRAPAIAAREPPRTVVDGQETSDGASHRSGNAMRAATGLGIGRRRSSKPTRRDAEELTTGGGGGSGAERGSGGVSSGRGDRRATAWSRRDERHGGALSPVGCARFRRNRDDAMEVRFISPIEL</sequence>
<organism evidence="2 3">
    <name type="scientific">Stephania cephalantha</name>
    <dbReference type="NCBI Taxonomy" id="152367"/>
    <lineage>
        <taxon>Eukaryota</taxon>
        <taxon>Viridiplantae</taxon>
        <taxon>Streptophyta</taxon>
        <taxon>Embryophyta</taxon>
        <taxon>Tracheophyta</taxon>
        <taxon>Spermatophyta</taxon>
        <taxon>Magnoliopsida</taxon>
        <taxon>Ranunculales</taxon>
        <taxon>Menispermaceae</taxon>
        <taxon>Menispermoideae</taxon>
        <taxon>Cissampelideae</taxon>
        <taxon>Stephania</taxon>
    </lineage>
</organism>
<proteinExistence type="predicted"/>
<accession>A0AAP0NN99</accession>
<dbReference type="AlphaFoldDB" id="A0AAP0NN99"/>
<feature type="compositionally biased region" description="Basic and acidic residues" evidence="1">
    <location>
        <begin position="131"/>
        <end position="147"/>
    </location>
</feature>
<evidence type="ECO:0000313" key="3">
    <source>
        <dbReference type="Proteomes" id="UP001419268"/>
    </source>
</evidence>
<gene>
    <name evidence="2" type="ORF">Scep_019414</name>
</gene>
<feature type="compositionally biased region" description="Gly residues" evidence="1">
    <location>
        <begin position="112"/>
        <end position="129"/>
    </location>
</feature>
<comment type="caution">
    <text evidence="2">The sequence shown here is derived from an EMBL/GenBank/DDBJ whole genome shotgun (WGS) entry which is preliminary data.</text>
</comment>
<reference evidence="2 3" key="1">
    <citation type="submission" date="2024-01" db="EMBL/GenBank/DDBJ databases">
        <title>Genome assemblies of Stephania.</title>
        <authorList>
            <person name="Yang L."/>
        </authorList>
    </citation>
    <scope>NUCLEOTIDE SEQUENCE [LARGE SCALE GENOMIC DNA]</scope>
    <source>
        <strain evidence="2">JXDWG</strain>
        <tissue evidence="2">Leaf</tissue>
    </source>
</reference>
<protein>
    <submittedName>
        <fullName evidence="2">Uncharacterized protein</fullName>
    </submittedName>
</protein>
<feature type="compositionally biased region" description="Basic and acidic residues" evidence="1">
    <location>
        <begin position="9"/>
        <end position="23"/>
    </location>
</feature>
<dbReference type="Proteomes" id="UP001419268">
    <property type="component" value="Unassembled WGS sequence"/>
</dbReference>
<dbReference type="EMBL" id="JBBNAG010000008">
    <property type="protein sequence ID" value="KAK9111895.1"/>
    <property type="molecule type" value="Genomic_DNA"/>
</dbReference>
<keyword evidence="3" id="KW-1185">Reference proteome</keyword>
<evidence type="ECO:0000313" key="2">
    <source>
        <dbReference type="EMBL" id="KAK9111895.1"/>
    </source>
</evidence>
<feature type="region of interest" description="Disordered" evidence="1">
    <location>
        <begin position="1"/>
        <end position="153"/>
    </location>
</feature>
<evidence type="ECO:0000256" key="1">
    <source>
        <dbReference type="SAM" id="MobiDB-lite"/>
    </source>
</evidence>